<evidence type="ECO:0008006" key="5">
    <source>
        <dbReference type="Google" id="ProtNLM"/>
    </source>
</evidence>
<keyword evidence="2" id="KW-0812">Transmembrane</keyword>
<keyword evidence="2" id="KW-1133">Transmembrane helix</keyword>
<dbReference type="AlphaFoldDB" id="A0A1H6KHM7"/>
<dbReference type="STRING" id="173990.SAMN05660691_01241"/>
<feature type="transmembrane region" description="Helical" evidence="2">
    <location>
        <begin position="118"/>
        <end position="143"/>
    </location>
</feature>
<gene>
    <name evidence="3" type="ORF">SAMN05660691_01241</name>
</gene>
<keyword evidence="2" id="KW-0472">Membrane</keyword>
<evidence type="ECO:0000256" key="2">
    <source>
        <dbReference type="SAM" id="Phobius"/>
    </source>
</evidence>
<feature type="coiled-coil region" evidence="1">
    <location>
        <begin position="262"/>
        <end position="289"/>
    </location>
</feature>
<protein>
    <recommendedName>
        <fullName evidence="5">Transmembrane protein</fullName>
    </recommendedName>
</protein>
<feature type="transmembrane region" description="Helical" evidence="2">
    <location>
        <begin position="291"/>
        <end position="312"/>
    </location>
</feature>
<keyword evidence="4" id="KW-1185">Reference proteome</keyword>
<dbReference type="Proteomes" id="UP000199371">
    <property type="component" value="Unassembled WGS sequence"/>
</dbReference>
<dbReference type="RefSeq" id="WP_092791370.1">
    <property type="nucleotide sequence ID" value="NZ_FNXF01000003.1"/>
</dbReference>
<evidence type="ECO:0000256" key="1">
    <source>
        <dbReference type="SAM" id="Coils"/>
    </source>
</evidence>
<feature type="transmembrane region" description="Helical" evidence="2">
    <location>
        <begin position="29"/>
        <end position="62"/>
    </location>
</feature>
<organism evidence="3 4">
    <name type="scientific">Rheinheimera pacifica</name>
    <dbReference type="NCBI Taxonomy" id="173990"/>
    <lineage>
        <taxon>Bacteria</taxon>
        <taxon>Pseudomonadati</taxon>
        <taxon>Pseudomonadota</taxon>
        <taxon>Gammaproteobacteria</taxon>
        <taxon>Chromatiales</taxon>
        <taxon>Chromatiaceae</taxon>
        <taxon>Rheinheimera</taxon>
    </lineage>
</organism>
<evidence type="ECO:0000313" key="3">
    <source>
        <dbReference type="EMBL" id="SEH75047.1"/>
    </source>
</evidence>
<feature type="transmembrane region" description="Helical" evidence="2">
    <location>
        <begin position="74"/>
        <end position="98"/>
    </location>
</feature>
<reference evidence="4" key="1">
    <citation type="submission" date="2016-10" db="EMBL/GenBank/DDBJ databases">
        <authorList>
            <person name="Varghese N."/>
            <person name="Submissions S."/>
        </authorList>
    </citation>
    <scope>NUCLEOTIDE SEQUENCE [LARGE SCALE GENOMIC DNA]</scope>
    <source>
        <strain evidence="4">DSM 17616</strain>
    </source>
</reference>
<proteinExistence type="predicted"/>
<sequence length="318" mass="32991">MSTITTAAKPVVAPGIATPADRETGNNSAVSWAAIFAGAAGAAALSLILVILGTGLGFSAVSPWRTEGVSASKIGFAAIAWLSFTQIAASGMGGYLAGRLRTKWTAVHSDEVYFRDTAHGFLTWAVATLLTAAVFTSVIGAVASAGVRAGADIAGTAAAGTAVVSTASSSAAMPGQTGNDDNGQSNTLEYYVDALFRAPASGSRGQGAEATEIPADEVMRIFVRALRTETLPQEDQRYIAQLIAQHTDISQQEAQQRVASGFEQAQTTLKEAEDKVRQAADEARKASAYTALWMFVALMMGAFIASLMAVFGGRQRDV</sequence>
<keyword evidence="1" id="KW-0175">Coiled coil</keyword>
<accession>A0A1H6KHM7</accession>
<dbReference type="OrthoDB" id="7032238at2"/>
<name>A0A1H6KHM7_9GAMM</name>
<dbReference type="EMBL" id="FNXF01000003">
    <property type="protein sequence ID" value="SEH75047.1"/>
    <property type="molecule type" value="Genomic_DNA"/>
</dbReference>
<evidence type="ECO:0000313" key="4">
    <source>
        <dbReference type="Proteomes" id="UP000199371"/>
    </source>
</evidence>